<accession>A0A3B5A1C5</accession>
<evidence type="ECO:0000256" key="5">
    <source>
        <dbReference type="ARBA" id="ARBA00023040"/>
    </source>
</evidence>
<feature type="transmembrane region" description="Helical" evidence="10">
    <location>
        <begin position="193"/>
        <end position="216"/>
    </location>
</feature>
<dbReference type="InterPro" id="IPR050569">
    <property type="entry name" value="TAAR"/>
</dbReference>
<dbReference type="InterPro" id="IPR017452">
    <property type="entry name" value="GPCR_Rhodpsn_7TM"/>
</dbReference>
<gene>
    <name evidence="14" type="primary">LOC103366825</name>
</gene>
<dbReference type="SUPFAM" id="SSF81321">
    <property type="entry name" value="Family A G protein-coupled receptor-like"/>
    <property type="match status" value="1"/>
</dbReference>
<reference evidence="14" key="2">
    <citation type="submission" date="2025-04" db="UniProtKB">
        <authorList>
            <consortium name="RefSeq"/>
        </authorList>
    </citation>
    <scope>IDENTIFICATION</scope>
</reference>
<feature type="transmembrane region" description="Helical" evidence="10">
    <location>
        <begin position="144"/>
        <end position="163"/>
    </location>
</feature>
<dbReference type="PANTHER" id="PTHR24249">
    <property type="entry name" value="HISTAMINE RECEPTOR-RELATED G-PROTEIN COUPLED RECEPTOR"/>
    <property type="match status" value="1"/>
</dbReference>
<dbReference type="GeneTree" id="ENSGT01050000244823"/>
<dbReference type="SMART" id="SM01381">
    <property type="entry name" value="7TM_GPCR_Srsx"/>
    <property type="match status" value="1"/>
</dbReference>
<name>A0A3B5A1C5_9TELE</name>
<protein>
    <submittedName>
        <fullName evidence="12 14">Trace amine-associated receptor 13c-like</fullName>
    </submittedName>
</protein>
<dbReference type="GO" id="GO:0005886">
    <property type="term" value="C:plasma membrane"/>
    <property type="evidence" value="ECO:0007669"/>
    <property type="project" value="UniProtKB-SubCell"/>
</dbReference>
<keyword evidence="13" id="KW-1185">Reference proteome</keyword>
<dbReference type="GeneID" id="103366825"/>
<proteinExistence type="inferred from homology"/>
<keyword evidence="3 9" id="KW-0812">Transmembrane</keyword>
<sequence length="326" mass="36185">MVETLERAVLCISPLNTSCQWMPGTPKVILIKSLLCCIALLTVIFNLLVVISISHFRQLHTPTNFLILSLAVSDLLVGVAVMPTAIVALQSCWFLGKTTCAYFYLLSFILTSASVGSMVLISVDRYVAICNPLLYSSMITTSRVITALSLCWVCSVWYSFVILKDHFAQTRVSNSCHQECILNIHFISGAVDLMLTFFGPVAVIMVLYMRVFAVAVSHARAMQSKIACVKFKAVAIKKSELRAARSLGVVLLVFILCLFPYYCVSLAVQGNVGANSSAQIWLFYINSTFNPLIYAFFYPWFRRAVTLIVSLQILQPGSRNTKIVQT</sequence>
<evidence type="ECO:0000256" key="2">
    <source>
        <dbReference type="ARBA" id="ARBA00022475"/>
    </source>
</evidence>
<feature type="transmembrane region" description="Helical" evidence="10">
    <location>
        <begin position="247"/>
        <end position="268"/>
    </location>
</feature>
<comment type="similarity">
    <text evidence="9">Belongs to the G-protein coupled receptor 1 family.</text>
</comment>
<feature type="domain" description="G-protein coupled receptors family 1 profile" evidence="11">
    <location>
        <begin position="45"/>
        <end position="294"/>
    </location>
</feature>
<evidence type="ECO:0000256" key="3">
    <source>
        <dbReference type="ARBA" id="ARBA00022692"/>
    </source>
</evidence>
<evidence type="ECO:0000256" key="8">
    <source>
        <dbReference type="ARBA" id="ARBA00023224"/>
    </source>
</evidence>
<dbReference type="Gene3D" id="1.20.1070.10">
    <property type="entry name" value="Rhodopsin 7-helix transmembrane proteins"/>
    <property type="match status" value="1"/>
</dbReference>
<evidence type="ECO:0000256" key="10">
    <source>
        <dbReference type="SAM" id="Phobius"/>
    </source>
</evidence>
<evidence type="ECO:0000256" key="4">
    <source>
        <dbReference type="ARBA" id="ARBA00022989"/>
    </source>
</evidence>
<dbReference type="Proteomes" id="UP000694891">
    <property type="component" value="Unplaced"/>
</dbReference>
<dbReference type="CDD" id="cd15055">
    <property type="entry name" value="7tmA_TAARs"/>
    <property type="match status" value="1"/>
</dbReference>
<dbReference type="InterPro" id="IPR000276">
    <property type="entry name" value="GPCR_Rhodpsn"/>
</dbReference>
<keyword evidence="7 9" id="KW-0675">Receptor</keyword>
<feature type="transmembrane region" description="Helical" evidence="10">
    <location>
        <begin position="65"/>
        <end position="89"/>
    </location>
</feature>
<organism evidence="12">
    <name type="scientific">Stegastes partitus</name>
    <name type="common">bicolor damselfish</name>
    <dbReference type="NCBI Taxonomy" id="144197"/>
    <lineage>
        <taxon>Eukaryota</taxon>
        <taxon>Metazoa</taxon>
        <taxon>Chordata</taxon>
        <taxon>Craniata</taxon>
        <taxon>Vertebrata</taxon>
        <taxon>Euteleostomi</taxon>
        <taxon>Actinopterygii</taxon>
        <taxon>Neopterygii</taxon>
        <taxon>Teleostei</taxon>
        <taxon>Neoteleostei</taxon>
        <taxon>Acanthomorphata</taxon>
        <taxon>Ovalentaria</taxon>
        <taxon>Pomacentridae</taxon>
        <taxon>Stegastes</taxon>
    </lineage>
</organism>
<keyword evidence="5 9" id="KW-0297">G-protein coupled receptor</keyword>
<evidence type="ECO:0000256" key="1">
    <source>
        <dbReference type="ARBA" id="ARBA00004651"/>
    </source>
</evidence>
<evidence type="ECO:0000313" key="14">
    <source>
        <dbReference type="RefSeq" id="XP_008292888.1"/>
    </source>
</evidence>
<keyword evidence="4 10" id="KW-1133">Transmembrane helix</keyword>
<keyword evidence="6 10" id="KW-0472">Membrane</keyword>
<dbReference type="STRING" id="144197.ENSSPAP00000014415"/>
<evidence type="ECO:0000313" key="12">
    <source>
        <dbReference type="Ensembl" id="ENSSPAP00000014415.1"/>
    </source>
</evidence>
<feature type="transmembrane region" description="Helical" evidence="10">
    <location>
        <begin position="29"/>
        <end position="53"/>
    </location>
</feature>
<evidence type="ECO:0000313" key="13">
    <source>
        <dbReference type="Proteomes" id="UP000694891"/>
    </source>
</evidence>
<dbReference type="OrthoDB" id="10042731at2759"/>
<dbReference type="GO" id="GO:0001594">
    <property type="term" value="F:trace-amine receptor activity"/>
    <property type="evidence" value="ECO:0007669"/>
    <property type="project" value="TreeGrafter"/>
</dbReference>
<dbReference type="PROSITE" id="PS50262">
    <property type="entry name" value="G_PROTEIN_RECEP_F1_2"/>
    <property type="match status" value="1"/>
</dbReference>
<feature type="transmembrane region" description="Helical" evidence="10">
    <location>
        <begin position="280"/>
        <end position="301"/>
    </location>
</feature>
<dbReference type="AlphaFoldDB" id="A0A3B5A1C5"/>
<evidence type="ECO:0000259" key="11">
    <source>
        <dbReference type="PROSITE" id="PS50262"/>
    </source>
</evidence>
<keyword evidence="2" id="KW-1003">Cell membrane</keyword>
<reference evidence="12" key="1">
    <citation type="submission" date="2023-09" db="UniProtKB">
        <authorList>
            <consortium name="Ensembl"/>
        </authorList>
    </citation>
    <scope>IDENTIFICATION</scope>
</reference>
<dbReference type="PRINTS" id="PR00237">
    <property type="entry name" value="GPCRRHODOPSN"/>
</dbReference>
<dbReference type="PROSITE" id="PS00237">
    <property type="entry name" value="G_PROTEIN_RECEP_F1_1"/>
    <property type="match status" value="1"/>
</dbReference>
<evidence type="ECO:0000256" key="9">
    <source>
        <dbReference type="RuleBase" id="RU000688"/>
    </source>
</evidence>
<dbReference type="Pfam" id="PF00001">
    <property type="entry name" value="7tm_1"/>
    <property type="match status" value="1"/>
</dbReference>
<evidence type="ECO:0000256" key="6">
    <source>
        <dbReference type="ARBA" id="ARBA00023136"/>
    </source>
</evidence>
<evidence type="ECO:0000256" key="7">
    <source>
        <dbReference type="ARBA" id="ARBA00023170"/>
    </source>
</evidence>
<dbReference type="Ensembl" id="ENSSPAT00000014657.1">
    <property type="protein sequence ID" value="ENSSPAP00000014415.1"/>
    <property type="gene ID" value="ENSSPAG00000010896.1"/>
</dbReference>
<comment type="subcellular location">
    <subcellularLocation>
        <location evidence="1">Cell membrane</location>
        <topology evidence="1">Multi-pass membrane protein</topology>
    </subcellularLocation>
</comment>
<dbReference type="RefSeq" id="XP_008292888.1">
    <property type="nucleotide sequence ID" value="XM_008294666.1"/>
</dbReference>
<dbReference type="PANTHER" id="PTHR24249:SF381">
    <property type="entry name" value="TRACE AMINE ASSOCIATED RECEPTOR 19P-RELATED"/>
    <property type="match status" value="1"/>
</dbReference>
<feature type="transmembrane region" description="Helical" evidence="10">
    <location>
        <begin position="101"/>
        <end position="123"/>
    </location>
</feature>
<keyword evidence="8 9" id="KW-0807">Transducer</keyword>